<comment type="subcellular location">
    <subcellularLocation>
        <location evidence="2">Membrane</location>
    </subcellularLocation>
</comment>
<keyword evidence="8" id="KW-0408">Iron</keyword>
<protein>
    <submittedName>
        <fullName evidence="11">Cytochrome P450</fullName>
    </submittedName>
</protein>
<evidence type="ECO:0000313" key="12">
    <source>
        <dbReference type="Proteomes" id="UP001163823"/>
    </source>
</evidence>
<dbReference type="PANTHER" id="PTHR47947:SF26">
    <property type="entry name" value="CYTOCHROME P450"/>
    <property type="match status" value="1"/>
</dbReference>
<gene>
    <name evidence="11" type="ORF">O6P43_026515</name>
</gene>
<evidence type="ECO:0000256" key="8">
    <source>
        <dbReference type="ARBA" id="ARBA00023004"/>
    </source>
</evidence>
<proteinExistence type="predicted"/>
<dbReference type="Gene3D" id="1.10.630.10">
    <property type="entry name" value="Cytochrome P450"/>
    <property type="match status" value="1"/>
</dbReference>
<dbReference type="EMBL" id="JARAOO010000011">
    <property type="protein sequence ID" value="KAJ7950307.1"/>
    <property type="molecule type" value="Genomic_DNA"/>
</dbReference>
<dbReference type="AlphaFoldDB" id="A0AAD7PCR3"/>
<keyword evidence="4" id="KW-0812">Transmembrane</keyword>
<dbReference type="GO" id="GO:0016705">
    <property type="term" value="F:oxidoreductase activity, acting on paired donors, with incorporation or reduction of molecular oxygen"/>
    <property type="evidence" value="ECO:0007669"/>
    <property type="project" value="InterPro"/>
</dbReference>
<evidence type="ECO:0000256" key="6">
    <source>
        <dbReference type="ARBA" id="ARBA00022989"/>
    </source>
</evidence>
<dbReference type="KEGG" id="qsa:O6P43_026515"/>
<evidence type="ECO:0000256" key="9">
    <source>
        <dbReference type="ARBA" id="ARBA00023033"/>
    </source>
</evidence>
<reference evidence="11" key="1">
    <citation type="journal article" date="2023" name="Science">
        <title>Elucidation of the pathway for biosynthesis of saponin adjuvants from the soapbark tree.</title>
        <authorList>
            <person name="Reed J."/>
            <person name="Orme A."/>
            <person name="El-Demerdash A."/>
            <person name="Owen C."/>
            <person name="Martin L.B.B."/>
            <person name="Misra R.C."/>
            <person name="Kikuchi S."/>
            <person name="Rejzek M."/>
            <person name="Martin A.C."/>
            <person name="Harkess A."/>
            <person name="Leebens-Mack J."/>
            <person name="Louveau T."/>
            <person name="Stephenson M.J."/>
            <person name="Osbourn A."/>
        </authorList>
    </citation>
    <scope>NUCLEOTIDE SEQUENCE</scope>
    <source>
        <strain evidence="11">S10</strain>
    </source>
</reference>
<keyword evidence="7" id="KW-0560">Oxidoreductase</keyword>
<name>A0AAD7PCR3_QUISA</name>
<keyword evidence="3" id="KW-0349">Heme</keyword>
<evidence type="ECO:0000313" key="11">
    <source>
        <dbReference type="EMBL" id="KAJ7950307.1"/>
    </source>
</evidence>
<keyword evidence="6" id="KW-1133">Transmembrane helix</keyword>
<keyword evidence="12" id="KW-1185">Reference proteome</keyword>
<evidence type="ECO:0000256" key="10">
    <source>
        <dbReference type="ARBA" id="ARBA00023136"/>
    </source>
</evidence>
<evidence type="ECO:0000256" key="3">
    <source>
        <dbReference type="ARBA" id="ARBA00022617"/>
    </source>
</evidence>
<comment type="cofactor">
    <cofactor evidence="1">
        <name>heme</name>
        <dbReference type="ChEBI" id="CHEBI:30413"/>
    </cofactor>
</comment>
<dbReference type="InterPro" id="IPR050651">
    <property type="entry name" value="Plant_Cytochrome_P450_Monoox"/>
</dbReference>
<dbReference type="GO" id="GO:0005506">
    <property type="term" value="F:iron ion binding"/>
    <property type="evidence" value="ECO:0007669"/>
    <property type="project" value="InterPro"/>
</dbReference>
<dbReference type="Proteomes" id="UP001163823">
    <property type="component" value="Chromosome 11"/>
</dbReference>
<keyword evidence="9" id="KW-0503">Monooxygenase</keyword>
<dbReference type="GO" id="GO:0004497">
    <property type="term" value="F:monooxygenase activity"/>
    <property type="evidence" value="ECO:0007669"/>
    <property type="project" value="UniProtKB-KW"/>
</dbReference>
<dbReference type="SUPFAM" id="SSF48264">
    <property type="entry name" value="Cytochrome P450"/>
    <property type="match status" value="1"/>
</dbReference>
<evidence type="ECO:0000256" key="1">
    <source>
        <dbReference type="ARBA" id="ARBA00001971"/>
    </source>
</evidence>
<keyword evidence="10" id="KW-0472">Membrane</keyword>
<evidence type="ECO:0000256" key="2">
    <source>
        <dbReference type="ARBA" id="ARBA00004370"/>
    </source>
</evidence>
<dbReference type="GO" id="GO:0020037">
    <property type="term" value="F:heme binding"/>
    <property type="evidence" value="ECO:0007669"/>
    <property type="project" value="InterPro"/>
</dbReference>
<sequence length="93" mass="10646">MKKTARELDQVVDVWEHKQKRNNGKGHEHNDFMDVFLSLLDDAEGLQSSTYDADTIFNSTCLDLILAGVDFTVVTIDMDSVIVVKFKRRPKMN</sequence>
<dbReference type="InterPro" id="IPR036396">
    <property type="entry name" value="Cyt_P450_sf"/>
</dbReference>
<evidence type="ECO:0000256" key="4">
    <source>
        <dbReference type="ARBA" id="ARBA00022692"/>
    </source>
</evidence>
<accession>A0AAD7PCR3</accession>
<dbReference type="GO" id="GO:0016020">
    <property type="term" value="C:membrane"/>
    <property type="evidence" value="ECO:0007669"/>
    <property type="project" value="UniProtKB-SubCell"/>
</dbReference>
<organism evidence="11 12">
    <name type="scientific">Quillaja saponaria</name>
    <name type="common">Soap bark tree</name>
    <dbReference type="NCBI Taxonomy" id="32244"/>
    <lineage>
        <taxon>Eukaryota</taxon>
        <taxon>Viridiplantae</taxon>
        <taxon>Streptophyta</taxon>
        <taxon>Embryophyta</taxon>
        <taxon>Tracheophyta</taxon>
        <taxon>Spermatophyta</taxon>
        <taxon>Magnoliopsida</taxon>
        <taxon>eudicotyledons</taxon>
        <taxon>Gunneridae</taxon>
        <taxon>Pentapetalae</taxon>
        <taxon>rosids</taxon>
        <taxon>fabids</taxon>
        <taxon>Fabales</taxon>
        <taxon>Quillajaceae</taxon>
        <taxon>Quillaja</taxon>
    </lineage>
</organism>
<evidence type="ECO:0000256" key="7">
    <source>
        <dbReference type="ARBA" id="ARBA00023002"/>
    </source>
</evidence>
<dbReference type="PANTHER" id="PTHR47947">
    <property type="entry name" value="CYTOCHROME P450 82C3-RELATED"/>
    <property type="match status" value="1"/>
</dbReference>
<evidence type="ECO:0000256" key="5">
    <source>
        <dbReference type="ARBA" id="ARBA00022723"/>
    </source>
</evidence>
<comment type="caution">
    <text evidence="11">The sequence shown here is derived from an EMBL/GenBank/DDBJ whole genome shotgun (WGS) entry which is preliminary data.</text>
</comment>
<keyword evidence="5" id="KW-0479">Metal-binding</keyword>